<accession>A0ABV8JVE4</accession>
<proteinExistence type="inferred from homology"/>
<dbReference type="Proteomes" id="UP001595715">
    <property type="component" value="Unassembled WGS sequence"/>
</dbReference>
<dbReference type="PANTHER" id="PTHR30244">
    <property type="entry name" value="TRANSAMINASE"/>
    <property type="match status" value="1"/>
</dbReference>
<evidence type="ECO:0000256" key="1">
    <source>
        <dbReference type="ARBA" id="ARBA00022898"/>
    </source>
</evidence>
<dbReference type="InterPro" id="IPR015424">
    <property type="entry name" value="PyrdxlP-dep_Trfase"/>
</dbReference>
<name>A0ABV8JVE4_9BACL</name>
<dbReference type="Gene3D" id="3.40.640.10">
    <property type="entry name" value="Type I PLP-dependent aspartate aminotransferase-like (Major domain)"/>
    <property type="match status" value="1"/>
</dbReference>
<dbReference type="Pfam" id="PF01041">
    <property type="entry name" value="DegT_DnrJ_EryC1"/>
    <property type="match status" value="1"/>
</dbReference>
<dbReference type="CDD" id="cd00616">
    <property type="entry name" value="AHBA_syn"/>
    <property type="match status" value="1"/>
</dbReference>
<reference evidence="5" key="1">
    <citation type="journal article" date="2019" name="Int. J. Syst. Evol. Microbiol.">
        <title>The Global Catalogue of Microorganisms (GCM) 10K type strain sequencing project: providing services to taxonomists for standard genome sequencing and annotation.</title>
        <authorList>
            <consortium name="The Broad Institute Genomics Platform"/>
            <consortium name="The Broad Institute Genome Sequencing Center for Infectious Disease"/>
            <person name="Wu L."/>
            <person name="Ma J."/>
        </authorList>
    </citation>
    <scope>NUCLEOTIDE SEQUENCE [LARGE SCALE GENOMIC DNA]</scope>
    <source>
        <strain evidence="5">IBRC-M 10987</strain>
    </source>
</reference>
<comment type="caution">
    <text evidence="4">The sequence shown here is derived from an EMBL/GenBank/DDBJ whole genome shotgun (WGS) entry which is preliminary data.</text>
</comment>
<organism evidence="4 5">
    <name type="scientific">Paenibacillus xanthanilyticus</name>
    <dbReference type="NCBI Taxonomy" id="1783531"/>
    <lineage>
        <taxon>Bacteria</taxon>
        <taxon>Bacillati</taxon>
        <taxon>Bacillota</taxon>
        <taxon>Bacilli</taxon>
        <taxon>Bacillales</taxon>
        <taxon>Paenibacillaceae</taxon>
        <taxon>Paenibacillus</taxon>
    </lineage>
</organism>
<keyword evidence="5" id="KW-1185">Reference proteome</keyword>
<dbReference type="InterPro" id="IPR015422">
    <property type="entry name" value="PyrdxlP-dep_Trfase_small"/>
</dbReference>
<evidence type="ECO:0000313" key="5">
    <source>
        <dbReference type="Proteomes" id="UP001595715"/>
    </source>
</evidence>
<dbReference type="RefSeq" id="WP_377717345.1">
    <property type="nucleotide sequence ID" value="NZ_JBHSAM010000007.1"/>
</dbReference>
<dbReference type="PIRSF" id="PIRSF000390">
    <property type="entry name" value="PLP_StrS"/>
    <property type="match status" value="1"/>
</dbReference>
<dbReference type="GO" id="GO:0008483">
    <property type="term" value="F:transaminase activity"/>
    <property type="evidence" value="ECO:0007669"/>
    <property type="project" value="UniProtKB-KW"/>
</dbReference>
<dbReference type="InterPro" id="IPR000653">
    <property type="entry name" value="DegT/StrS_aminotransferase"/>
</dbReference>
<evidence type="ECO:0000256" key="2">
    <source>
        <dbReference type="ARBA" id="ARBA00037999"/>
    </source>
</evidence>
<comment type="similarity">
    <text evidence="2 3">Belongs to the DegT/DnrJ/EryC1 family.</text>
</comment>
<keyword evidence="1 3" id="KW-0663">Pyridoxal phosphate</keyword>
<keyword evidence="4" id="KW-0032">Aminotransferase</keyword>
<evidence type="ECO:0000313" key="4">
    <source>
        <dbReference type="EMBL" id="MFC4098679.1"/>
    </source>
</evidence>
<dbReference type="Gene3D" id="3.90.1150.10">
    <property type="entry name" value="Aspartate Aminotransferase, domain 1"/>
    <property type="match status" value="1"/>
</dbReference>
<dbReference type="EMBL" id="JBHSAM010000007">
    <property type="protein sequence ID" value="MFC4098679.1"/>
    <property type="molecule type" value="Genomic_DNA"/>
</dbReference>
<gene>
    <name evidence="4" type="ORF">ACFOZ8_03300</name>
</gene>
<sequence length="366" mass="40125">MNVEVIEKITAIIRDNAFVNGSDVLAFEEKFARYLGVKYCFGVGNGTDALEIALAALELPKNAEVIIPDCTFIATANAVVNAGLRPVIADVGLDLTMNPDGLERLITKDTKAIIPVHLYGNPAHMDAIMALARTYNLAVIEDSAQAHGALYKGRMAGSIGDLGCFSFYPSKNLGAFGDAGAITTNDETLADRIRLIRDHGRISKYEYRRTGRNSKLDSIQAAVLATKLDYLETWIEGRNAIAAAYARNFAGVQSIVIPTADPGNRHVYHQYAIRCEYRDELIQFLLKSGVECGIHYPTAISQESFLPDNELLYAAYKSRNYVTELLSLPMGIHLSEADAHYIASCVERFYQEVNYAPRDAASVSAV</sequence>
<keyword evidence="4" id="KW-0808">Transferase</keyword>
<dbReference type="PANTHER" id="PTHR30244:SF36">
    <property type="entry name" value="3-OXO-GLUCOSE-6-PHOSPHATE:GLUTAMATE AMINOTRANSFERASE"/>
    <property type="match status" value="1"/>
</dbReference>
<evidence type="ECO:0000256" key="3">
    <source>
        <dbReference type="RuleBase" id="RU004508"/>
    </source>
</evidence>
<protein>
    <submittedName>
        <fullName evidence="4">DegT/DnrJ/EryC1/StrS family aminotransferase</fullName>
    </submittedName>
</protein>
<dbReference type="InterPro" id="IPR015421">
    <property type="entry name" value="PyrdxlP-dep_Trfase_major"/>
</dbReference>
<dbReference type="SUPFAM" id="SSF53383">
    <property type="entry name" value="PLP-dependent transferases"/>
    <property type="match status" value="1"/>
</dbReference>